<evidence type="ECO:0000256" key="11">
    <source>
        <dbReference type="ARBA" id="ARBA00022918"/>
    </source>
</evidence>
<proteinExistence type="predicted"/>
<evidence type="ECO:0000256" key="6">
    <source>
        <dbReference type="ARBA" id="ARBA00022750"/>
    </source>
</evidence>
<dbReference type="SUPFAM" id="SSF54160">
    <property type="entry name" value="Chromo domain-like"/>
    <property type="match status" value="1"/>
</dbReference>
<dbReference type="SUPFAM" id="SSF50630">
    <property type="entry name" value="Acid proteases"/>
    <property type="match status" value="1"/>
</dbReference>
<keyword evidence="10" id="KW-0229">DNA integration</keyword>
<evidence type="ECO:0000256" key="8">
    <source>
        <dbReference type="ARBA" id="ARBA00022801"/>
    </source>
</evidence>
<dbReference type="Proteomes" id="UP000012073">
    <property type="component" value="Unassembled WGS sequence"/>
</dbReference>
<evidence type="ECO:0000256" key="7">
    <source>
        <dbReference type="ARBA" id="ARBA00022759"/>
    </source>
</evidence>
<evidence type="ECO:0000313" key="18">
    <source>
        <dbReference type="Proteomes" id="UP000012073"/>
    </source>
</evidence>
<evidence type="ECO:0000256" key="3">
    <source>
        <dbReference type="ARBA" id="ARBA00022695"/>
    </source>
</evidence>
<dbReference type="InterPro" id="IPR016197">
    <property type="entry name" value="Chromo-like_dom_sf"/>
</dbReference>
<evidence type="ECO:0000256" key="2">
    <source>
        <dbReference type="ARBA" id="ARBA00022679"/>
    </source>
</evidence>
<dbReference type="GO" id="GO:0015074">
    <property type="term" value="P:DNA integration"/>
    <property type="evidence" value="ECO:0007669"/>
    <property type="project" value="UniProtKB-KW"/>
</dbReference>
<keyword evidence="5" id="KW-0479">Metal-binding</keyword>
<dbReference type="InterPro" id="IPR012337">
    <property type="entry name" value="RNaseH-like_sf"/>
</dbReference>
<dbReference type="GO" id="GO:0006508">
    <property type="term" value="P:proteolysis"/>
    <property type="evidence" value="ECO:0007669"/>
    <property type="project" value="UniProtKB-KW"/>
</dbReference>
<dbReference type="InterPro" id="IPR050951">
    <property type="entry name" value="Retrovirus_Pol_polyprotein"/>
</dbReference>
<evidence type="ECO:0000256" key="10">
    <source>
        <dbReference type="ARBA" id="ARBA00022908"/>
    </source>
</evidence>
<dbReference type="GO" id="GO:0046872">
    <property type="term" value="F:metal ion binding"/>
    <property type="evidence" value="ECO:0007669"/>
    <property type="project" value="UniProtKB-KW"/>
</dbReference>
<dbReference type="Gene3D" id="3.30.420.10">
    <property type="entry name" value="Ribonuclease H-like superfamily/Ribonuclease H"/>
    <property type="match status" value="1"/>
</dbReference>
<dbReference type="PANTHER" id="PTHR37984:SF5">
    <property type="entry name" value="PROTEIN NYNRIN-LIKE"/>
    <property type="match status" value="1"/>
</dbReference>
<gene>
    <name evidence="17" type="ORF">CHC_T00003944001</name>
</gene>
<dbReference type="InterPro" id="IPR056924">
    <property type="entry name" value="SH3_Tf2-1"/>
</dbReference>
<evidence type="ECO:0000256" key="14">
    <source>
        <dbReference type="ARBA" id="ARBA00023172"/>
    </source>
</evidence>
<keyword evidence="9" id="KW-0460">Magnesium</keyword>
<dbReference type="GO" id="GO:0004519">
    <property type="term" value="F:endonuclease activity"/>
    <property type="evidence" value="ECO:0007669"/>
    <property type="project" value="UniProtKB-KW"/>
</dbReference>
<dbReference type="OrthoDB" id="913535at2759"/>
<keyword evidence="13" id="KW-0238">DNA-binding</keyword>
<keyword evidence="12" id="KW-0239">DNA-directed DNA polymerase</keyword>
<feature type="domain" description="Integrase catalytic" evidence="16">
    <location>
        <begin position="563"/>
        <end position="726"/>
    </location>
</feature>
<keyword evidence="14" id="KW-0233">DNA recombination</keyword>
<keyword evidence="6" id="KW-0064">Aspartyl protease</keyword>
<dbReference type="InterPro" id="IPR021109">
    <property type="entry name" value="Peptidase_aspartic_dom_sf"/>
</dbReference>
<dbReference type="AlphaFoldDB" id="R7QCC2"/>
<dbReference type="PROSITE" id="PS50994">
    <property type="entry name" value="INTEGRASE"/>
    <property type="match status" value="1"/>
</dbReference>
<dbReference type="OMA" id="DNIAHAR"/>
<dbReference type="KEGG" id="ccp:CHC_T00003944001"/>
<dbReference type="PROSITE" id="PS50013">
    <property type="entry name" value="CHROMO_2"/>
    <property type="match status" value="1"/>
</dbReference>
<keyword evidence="3" id="KW-0548">Nucleotidyltransferase</keyword>
<evidence type="ECO:0000256" key="4">
    <source>
        <dbReference type="ARBA" id="ARBA00022722"/>
    </source>
</evidence>
<keyword evidence="8" id="KW-0378">Hydrolase</keyword>
<dbReference type="PhylomeDB" id="R7QCC2"/>
<dbReference type="RefSeq" id="XP_005715247.1">
    <property type="nucleotide sequence ID" value="XM_005715190.1"/>
</dbReference>
<dbReference type="Gene3D" id="3.10.10.10">
    <property type="entry name" value="HIV Type 1 Reverse Transcriptase, subunit A, domain 1"/>
    <property type="match status" value="1"/>
</dbReference>
<sequence>MPLIRAADPGEATSSLKLSCLRQDDTEEMLYEGSLNGIPVAVNVNSGASHVFMFLDTARYCGLDLEEDRSEVKLGDSSKTTVQGTVTAELQVSGAFSTERIYVLQGPDNHAAHTVIVGRNWLRRHEPLINWRTRELNLKREDGKTYLVGPKSYSNVREKIQISHTSLKKMKKMELTDITEQFKETLVNELPSQLPRKRDVDFEIKLKSDEPPPVRPVISLSVDELKELKKQLQKLLQKGLFARAYHQMRIREEDCEKPDIRTRFGSFEWRVLCFGLTNAPAPFNLLFLDDVLLYSKSIQEHRQKLRILEVDFLGYRIIREGVHTQKRIINAITEWPEPSSIKEQDGHPVSFMSHRPSEAENNWDTGDQELLGFIVALREWDVYLRGRKFEFHKDHEPIRYLQSKARLIGRKERWLDELQSYDYDVIHIPGKQNVVADALSRRSDHIQLKAIRINNGDLHRRIISGYTRDEWSQTIINSLRGSPSNGDSRYTRRISLNTYSMISSLKEYFHGQAHLGKEKVFKSVAVYAYWPHMYRSIETYVSTCQVCQRNKTPNMNVPGHLQPLVVPDKCWQQVTTDFVTKFSKSRPGNDTVLVIVDRLSKLAIFIPTNENVKATTVYQLFQDHMFSKHGVPLCIISDRDPKFNSKYWKSLAELTNVSLNMSTRDHPQTDGQSEDMIRTLSNMIRGFIQKAPQDWDTVLSCLEYEYNCAKHKTTELAPFEIDVGRVPGTPFTRSRRPVGAQYEAAIQNVERRKAFTTIARDNIAHARADEKHYADKKRRDVQFEVGDLYLGPLSVLEVKGPVTYRIELPPSLKRAHNVFHVSKLKKYQQQEGQNNMEVIIDGDGTVQEEVQEIMDKKKEDNAIWYLVRFYGDEESEAIWMPKQDLRNYMDLVNEYERARKKLTRSSNSKSGRVKDRGCPHSRKIPPAYGCLVMDFEYKYRNGRRGIFLYSVSCQGSHVSRGCEQYKIEVNLEMG</sequence>
<keyword evidence="18" id="KW-1185">Reference proteome</keyword>
<dbReference type="InterPro" id="IPR000953">
    <property type="entry name" value="Chromo/chromo_shadow_dom"/>
</dbReference>
<dbReference type="GO" id="GO:0004190">
    <property type="term" value="F:aspartic-type endopeptidase activity"/>
    <property type="evidence" value="ECO:0007669"/>
    <property type="project" value="UniProtKB-KW"/>
</dbReference>
<feature type="domain" description="Chromo" evidence="15">
    <location>
        <begin position="848"/>
        <end position="907"/>
    </location>
</feature>
<dbReference type="GO" id="GO:0003964">
    <property type="term" value="F:RNA-directed DNA polymerase activity"/>
    <property type="evidence" value="ECO:0007669"/>
    <property type="project" value="UniProtKB-KW"/>
</dbReference>
<dbReference type="EMBL" id="HG001730">
    <property type="protein sequence ID" value="CDF35428.1"/>
    <property type="molecule type" value="Genomic_DNA"/>
</dbReference>
<accession>R7QCC2</accession>
<dbReference type="SUPFAM" id="SSF56672">
    <property type="entry name" value="DNA/RNA polymerases"/>
    <property type="match status" value="1"/>
</dbReference>
<dbReference type="InterPro" id="IPR041588">
    <property type="entry name" value="Integrase_H2C2"/>
</dbReference>
<dbReference type="GO" id="GO:0003887">
    <property type="term" value="F:DNA-directed DNA polymerase activity"/>
    <property type="evidence" value="ECO:0007669"/>
    <property type="project" value="UniProtKB-KW"/>
</dbReference>
<dbReference type="STRING" id="2769.R7QCC2"/>
<dbReference type="Gene3D" id="2.40.50.40">
    <property type="match status" value="1"/>
</dbReference>
<dbReference type="Pfam" id="PF17917">
    <property type="entry name" value="RT_RNaseH"/>
    <property type="match status" value="1"/>
</dbReference>
<dbReference type="PANTHER" id="PTHR37984">
    <property type="entry name" value="PROTEIN CBG26694"/>
    <property type="match status" value="1"/>
</dbReference>
<dbReference type="GO" id="GO:0003677">
    <property type="term" value="F:DNA binding"/>
    <property type="evidence" value="ECO:0007669"/>
    <property type="project" value="UniProtKB-KW"/>
</dbReference>
<evidence type="ECO:0000313" key="17">
    <source>
        <dbReference type="EMBL" id="CDF35428.1"/>
    </source>
</evidence>
<evidence type="ECO:0000256" key="5">
    <source>
        <dbReference type="ARBA" id="ARBA00022723"/>
    </source>
</evidence>
<dbReference type="InterPro" id="IPR043502">
    <property type="entry name" value="DNA/RNA_pol_sf"/>
</dbReference>
<dbReference type="InterPro" id="IPR001584">
    <property type="entry name" value="Integrase_cat-core"/>
</dbReference>
<keyword evidence="4" id="KW-0540">Nuclease</keyword>
<keyword evidence="1" id="KW-0645">Protease</keyword>
<protein>
    <recommendedName>
        <fullName evidence="19">Reverse transcriptase</fullName>
    </recommendedName>
</protein>
<dbReference type="Gramene" id="CDF35428">
    <property type="protein sequence ID" value="CDF35428"/>
    <property type="gene ID" value="CHC_T00003944001"/>
</dbReference>
<dbReference type="CDD" id="cd00024">
    <property type="entry name" value="CD_CSD"/>
    <property type="match status" value="1"/>
</dbReference>
<evidence type="ECO:0000256" key="13">
    <source>
        <dbReference type="ARBA" id="ARBA00023125"/>
    </source>
</evidence>
<evidence type="ECO:0000256" key="9">
    <source>
        <dbReference type="ARBA" id="ARBA00022842"/>
    </source>
</evidence>
<dbReference type="SUPFAM" id="SSF53098">
    <property type="entry name" value="Ribonuclease H-like"/>
    <property type="match status" value="1"/>
</dbReference>
<evidence type="ECO:0000256" key="12">
    <source>
        <dbReference type="ARBA" id="ARBA00022932"/>
    </source>
</evidence>
<dbReference type="Pfam" id="PF24626">
    <property type="entry name" value="SH3_Tf2-1"/>
    <property type="match status" value="1"/>
</dbReference>
<name>R7QCC2_CHOCR</name>
<dbReference type="CDD" id="cd00303">
    <property type="entry name" value="retropepsin_like"/>
    <property type="match status" value="1"/>
</dbReference>
<organism evidence="17 18">
    <name type="scientific">Chondrus crispus</name>
    <name type="common">Carrageen Irish moss</name>
    <name type="synonym">Polymorpha crispa</name>
    <dbReference type="NCBI Taxonomy" id="2769"/>
    <lineage>
        <taxon>Eukaryota</taxon>
        <taxon>Rhodophyta</taxon>
        <taxon>Florideophyceae</taxon>
        <taxon>Rhodymeniophycidae</taxon>
        <taxon>Gigartinales</taxon>
        <taxon>Gigartinaceae</taxon>
        <taxon>Chondrus</taxon>
    </lineage>
</organism>
<keyword evidence="7" id="KW-0255">Endonuclease</keyword>
<dbReference type="CDD" id="cd09274">
    <property type="entry name" value="RNase_HI_RT_Ty3"/>
    <property type="match status" value="1"/>
</dbReference>
<dbReference type="GO" id="GO:0006310">
    <property type="term" value="P:DNA recombination"/>
    <property type="evidence" value="ECO:0007669"/>
    <property type="project" value="UniProtKB-KW"/>
</dbReference>
<dbReference type="Gene3D" id="1.10.340.70">
    <property type="match status" value="1"/>
</dbReference>
<dbReference type="GeneID" id="17322964"/>
<evidence type="ECO:0000256" key="1">
    <source>
        <dbReference type="ARBA" id="ARBA00022670"/>
    </source>
</evidence>
<dbReference type="Gene3D" id="2.40.70.10">
    <property type="entry name" value="Acid Proteases"/>
    <property type="match status" value="1"/>
</dbReference>
<evidence type="ECO:0000259" key="16">
    <source>
        <dbReference type="PROSITE" id="PS50994"/>
    </source>
</evidence>
<keyword evidence="11" id="KW-0695">RNA-directed DNA polymerase</keyword>
<evidence type="ECO:0000259" key="15">
    <source>
        <dbReference type="PROSITE" id="PS50013"/>
    </source>
</evidence>
<dbReference type="InterPro" id="IPR041373">
    <property type="entry name" value="RT_RNaseH"/>
</dbReference>
<dbReference type="InterPro" id="IPR036397">
    <property type="entry name" value="RNaseH_sf"/>
</dbReference>
<reference evidence="18" key="1">
    <citation type="journal article" date="2013" name="Proc. Natl. Acad. Sci. U.S.A.">
        <title>Genome structure and metabolic features in the red seaweed Chondrus crispus shed light on evolution of the Archaeplastida.</title>
        <authorList>
            <person name="Collen J."/>
            <person name="Porcel B."/>
            <person name="Carre W."/>
            <person name="Ball S.G."/>
            <person name="Chaparro C."/>
            <person name="Tonon T."/>
            <person name="Barbeyron T."/>
            <person name="Michel G."/>
            <person name="Noel B."/>
            <person name="Valentin K."/>
            <person name="Elias M."/>
            <person name="Artiguenave F."/>
            <person name="Arun A."/>
            <person name="Aury J.M."/>
            <person name="Barbosa-Neto J.F."/>
            <person name="Bothwell J.H."/>
            <person name="Bouget F.Y."/>
            <person name="Brillet L."/>
            <person name="Cabello-Hurtado F."/>
            <person name="Capella-Gutierrez S."/>
            <person name="Charrier B."/>
            <person name="Cladiere L."/>
            <person name="Cock J.M."/>
            <person name="Coelho S.M."/>
            <person name="Colleoni C."/>
            <person name="Czjzek M."/>
            <person name="Da Silva C."/>
            <person name="Delage L."/>
            <person name="Denoeud F."/>
            <person name="Deschamps P."/>
            <person name="Dittami S.M."/>
            <person name="Gabaldon T."/>
            <person name="Gachon C.M."/>
            <person name="Groisillier A."/>
            <person name="Herve C."/>
            <person name="Jabbari K."/>
            <person name="Katinka M."/>
            <person name="Kloareg B."/>
            <person name="Kowalczyk N."/>
            <person name="Labadie K."/>
            <person name="Leblanc C."/>
            <person name="Lopez P.J."/>
            <person name="McLachlan D.H."/>
            <person name="Meslet-Cladiere L."/>
            <person name="Moustafa A."/>
            <person name="Nehr Z."/>
            <person name="Nyvall Collen P."/>
            <person name="Panaud O."/>
            <person name="Partensky F."/>
            <person name="Poulain J."/>
            <person name="Rensing S.A."/>
            <person name="Rousvoal S."/>
            <person name="Samson G."/>
            <person name="Symeonidi A."/>
            <person name="Weissenbach J."/>
            <person name="Zambounis A."/>
            <person name="Wincker P."/>
            <person name="Boyen C."/>
        </authorList>
    </citation>
    <scope>NUCLEOTIDE SEQUENCE [LARGE SCALE GENOMIC DNA]</scope>
    <source>
        <strain evidence="18">cv. Stackhouse</strain>
    </source>
</reference>
<evidence type="ECO:0008006" key="19">
    <source>
        <dbReference type="Google" id="ProtNLM"/>
    </source>
</evidence>
<keyword evidence="2" id="KW-0808">Transferase</keyword>
<dbReference type="Pfam" id="PF17921">
    <property type="entry name" value="Integrase_H2C2"/>
    <property type="match status" value="1"/>
</dbReference>